<comment type="pathway">
    <text evidence="2">Protein modification; protein glycosylation.</text>
</comment>
<evidence type="ECO:0000256" key="13">
    <source>
        <dbReference type="ARBA" id="ARBA00048243"/>
    </source>
</evidence>
<dbReference type="GO" id="GO:0030144">
    <property type="term" value="F:alpha-1,6-mannosylglycoprotein 6-beta-N-acetylglucosaminyltransferase activity"/>
    <property type="evidence" value="ECO:0007669"/>
    <property type="project" value="UniProtKB-EC"/>
</dbReference>
<evidence type="ECO:0000256" key="9">
    <source>
        <dbReference type="ARBA" id="ARBA00022989"/>
    </source>
</evidence>
<evidence type="ECO:0000256" key="12">
    <source>
        <dbReference type="ARBA" id="ARBA00023180"/>
    </source>
</evidence>
<evidence type="ECO:0000313" key="16">
    <source>
        <dbReference type="Ensembl" id="ENSMMUP00000034006.3"/>
    </source>
</evidence>
<evidence type="ECO:0000256" key="11">
    <source>
        <dbReference type="ARBA" id="ARBA00023136"/>
    </source>
</evidence>
<dbReference type="VEuPathDB" id="HostDB:ENSMMUG00000016300"/>
<keyword evidence="17" id="KW-1185">Reference proteome</keyword>
<dbReference type="InterPro" id="IPR052105">
    <property type="entry name" value="MGAT5_Glycosyltransferase"/>
</dbReference>
<feature type="transmembrane region" description="Helical" evidence="14">
    <location>
        <begin position="35"/>
        <end position="56"/>
    </location>
</feature>
<dbReference type="Ensembl" id="ENSMMUT00000040977.3">
    <property type="protein sequence ID" value="ENSMMUP00000034006.3"/>
    <property type="gene ID" value="ENSMMUG00000016300.4"/>
</dbReference>
<evidence type="ECO:0000256" key="7">
    <source>
        <dbReference type="ARBA" id="ARBA00022692"/>
    </source>
</evidence>
<keyword evidence="11 14" id="KW-0472">Membrane</keyword>
<comment type="catalytic activity">
    <reaction evidence="13">
        <text>N(4)-{beta-D-GlcNAc-(1-&gt;2)-[beta-D-GlcNAc-(1-&gt;4)]-alpha-D-Man-(1-&gt;3)-[beta-D-GlcNAc-(1-&gt;2)-alpha-D-Man-(1-&gt;6)]-beta-D-Man-(1-&gt;4)-beta-D-GlcNAc-(1-&gt;4)-beta-D-GlcNAc}-L-asparaginyl-[protein] + UDP-N-acetyl-alpha-D-glucosamine = N(4)-{beta-D-GlcNAc-(1-&gt;2)-[beta-D-GlcNAc-(1-&gt;4)]-alpha-D-Man-(1-&gt;3)-[beta-D-GlcNAc-(1-&gt;2)-[beta-D-GlcNAc-(1-&gt;6)]-alpha-D-Man-(1-&gt;6)]-beta-D-Man-(1-&gt;4)-beta-D-GlcNAc-(1-&gt;4)-beta-D-GlcNAc}-L-asparaginyl-[protein] + UDP + H(+)</text>
        <dbReference type="Rhea" id="RHEA:16921"/>
        <dbReference type="Rhea" id="RHEA-COMP:14374"/>
        <dbReference type="Rhea" id="RHEA-COMP:14377"/>
        <dbReference type="ChEBI" id="CHEBI:15378"/>
        <dbReference type="ChEBI" id="CHEBI:57705"/>
        <dbReference type="ChEBI" id="CHEBI:58223"/>
        <dbReference type="ChEBI" id="CHEBI:139507"/>
        <dbReference type="ChEBI" id="CHEBI:139510"/>
        <dbReference type="EC" id="2.4.1.155"/>
    </reaction>
</comment>
<dbReference type="Bgee" id="ENSMMUG00000016300">
    <property type="expression patterns" value="Expressed in primary visual cortex and 17 other cell types or tissues"/>
</dbReference>
<reference evidence="17" key="1">
    <citation type="journal article" date="2007" name="Science">
        <title>Evolutionary and biomedical insights from the rhesus macaque genome.</title>
        <authorList>
            <person name="Gibbs R.A."/>
            <person name="Rogers J."/>
            <person name="Katze M.G."/>
            <person name="Bumgarner R."/>
            <person name="Weinstock G.M."/>
            <person name="Mardis E.R."/>
            <person name="Remington K.A."/>
            <person name="Strausberg R.L."/>
            <person name="Venter J.C."/>
            <person name="Wilson R.K."/>
            <person name="Batzer M.A."/>
            <person name="Bustamante C.D."/>
            <person name="Eichler E.E."/>
            <person name="Hahn M.W."/>
            <person name="Hardison R.C."/>
            <person name="Makova K.D."/>
            <person name="Miller W."/>
            <person name="Milosavljevic A."/>
            <person name="Palermo R.E."/>
            <person name="Siepel A."/>
            <person name="Sikela J.M."/>
            <person name="Attaway T."/>
            <person name="Bell S."/>
            <person name="Bernard K.E."/>
            <person name="Buhay C.J."/>
            <person name="Chandrabose M.N."/>
            <person name="Dao M."/>
            <person name="Davis C."/>
            <person name="Delehaunty K.D."/>
            <person name="Ding Y."/>
            <person name="Dinh H.H."/>
            <person name="Dugan-Rocha S."/>
            <person name="Fulton L.A."/>
            <person name="Gabisi R.A."/>
            <person name="Garner T.T."/>
            <person name="Godfrey J."/>
            <person name="Hawes A.C."/>
            <person name="Hernandez J."/>
            <person name="Hines S."/>
            <person name="Holder M."/>
            <person name="Hume J."/>
            <person name="Jhangiani S.N."/>
            <person name="Joshi V."/>
            <person name="Khan Z.M."/>
            <person name="Kirkness E.F."/>
            <person name="Cree A."/>
            <person name="Fowler R.G."/>
            <person name="Lee S."/>
            <person name="Lewis L.R."/>
            <person name="Li Z."/>
            <person name="Liu Y.-S."/>
            <person name="Moore S.M."/>
            <person name="Muzny D."/>
            <person name="Nazareth L.V."/>
            <person name="Ngo D.N."/>
            <person name="Okwuonu G.O."/>
            <person name="Pai G."/>
            <person name="Parker D."/>
            <person name="Paul H.A."/>
            <person name="Pfannkoch C."/>
            <person name="Pohl C.S."/>
            <person name="Rogers Y.-H.C."/>
            <person name="Ruiz S.J."/>
            <person name="Sabo A."/>
            <person name="Santibanez J."/>
            <person name="Schneider B.W."/>
            <person name="Smith S.M."/>
            <person name="Sodergren E."/>
            <person name="Svatek A.F."/>
            <person name="Utterback T.R."/>
            <person name="Vattathil S."/>
            <person name="Warren W."/>
            <person name="White C.S."/>
            <person name="Chinwalla A.T."/>
            <person name="Feng Y."/>
            <person name="Halpern A.L."/>
            <person name="Hillier L.W."/>
            <person name="Huang X."/>
            <person name="Minx P."/>
            <person name="Nelson J.O."/>
            <person name="Pepin K.H."/>
            <person name="Qin X."/>
            <person name="Sutton G.G."/>
            <person name="Venter E."/>
            <person name="Walenz B.P."/>
            <person name="Wallis J.W."/>
            <person name="Worley K.C."/>
            <person name="Yang S.-P."/>
            <person name="Jones S.M."/>
            <person name="Marra M.A."/>
            <person name="Rocchi M."/>
            <person name="Schein J.E."/>
            <person name="Baertsch R."/>
            <person name="Clarke L."/>
            <person name="Csuros M."/>
            <person name="Glasscock J."/>
            <person name="Harris R.A."/>
            <person name="Havlak P."/>
            <person name="Jackson A.R."/>
            <person name="Jiang H."/>
            <person name="Liu Y."/>
            <person name="Messina D.N."/>
            <person name="Shen Y."/>
            <person name="Song H.X.-Z."/>
            <person name="Wylie T."/>
            <person name="Zhang L."/>
            <person name="Birney E."/>
            <person name="Han K."/>
            <person name="Konkel M.K."/>
            <person name="Lee J."/>
            <person name="Smit A.F.A."/>
            <person name="Ullmer B."/>
            <person name="Wang H."/>
            <person name="Xing J."/>
            <person name="Burhans R."/>
            <person name="Cheng Z."/>
            <person name="Karro J.E."/>
            <person name="Ma J."/>
            <person name="Raney B."/>
            <person name="She X."/>
            <person name="Cox M.J."/>
            <person name="Demuth J.P."/>
            <person name="Dumas L.J."/>
            <person name="Han S.-G."/>
            <person name="Hopkins J."/>
            <person name="Karimpour-Fard A."/>
            <person name="Kim Y.H."/>
            <person name="Pollack J.R."/>
            <person name="Vinar T."/>
            <person name="Addo-Quaye C."/>
            <person name="Degenhardt J."/>
            <person name="Denby A."/>
            <person name="Hubisz M.J."/>
            <person name="Indap A."/>
            <person name="Kosiol C."/>
            <person name="Lahn B.T."/>
            <person name="Lawson H.A."/>
            <person name="Marklein A."/>
            <person name="Nielsen R."/>
            <person name="Vallender E.J."/>
            <person name="Clark A.G."/>
            <person name="Ferguson B."/>
            <person name="Hernandez R.D."/>
            <person name="Hirani K."/>
            <person name="Kehrer-Sawatzki H."/>
            <person name="Kolb J."/>
            <person name="Patil S."/>
            <person name="Pu L.-L."/>
            <person name="Ren Y."/>
            <person name="Smith D.G."/>
            <person name="Wheeler D.A."/>
            <person name="Schenck I."/>
            <person name="Ball E.V."/>
            <person name="Chen R."/>
            <person name="Cooper D.N."/>
            <person name="Giardine B."/>
            <person name="Hsu F."/>
            <person name="Kent W.J."/>
            <person name="Lesk A."/>
            <person name="Nelson D.L."/>
            <person name="O'brien W.E."/>
            <person name="Pruefer K."/>
            <person name="Stenson P.D."/>
            <person name="Wallace J.C."/>
            <person name="Ke H."/>
            <person name="Liu X.-M."/>
            <person name="Wang P."/>
            <person name="Xiang A.P."/>
            <person name="Yang F."/>
            <person name="Barber G.P."/>
            <person name="Haussler D."/>
            <person name="Karolchik D."/>
            <person name="Kern A.D."/>
            <person name="Kuhn R.M."/>
            <person name="Smith K.E."/>
            <person name="Zwieg A.S."/>
        </authorList>
    </citation>
    <scope>NUCLEOTIDE SEQUENCE [LARGE SCALE GENOMIC DNA]</scope>
    <source>
        <strain evidence="17">17573</strain>
    </source>
</reference>
<proteinExistence type="inferred from homology"/>
<accession>F7AHN1</accession>
<reference evidence="16" key="4">
    <citation type="submission" date="2025-09" db="UniProtKB">
        <authorList>
            <consortium name="Ensembl"/>
        </authorList>
    </citation>
    <scope>IDENTIFICATION</scope>
    <source>
        <strain evidence="16">17573</strain>
    </source>
</reference>
<dbReference type="SMR" id="F7AHN1"/>
<dbReference type="PANTHER" id="PTHR15075:SF6">
    <property type="entry name" value="ALPHA-1,6-MANNOSYLGLYCOPROTEIN 6-BETA-N-ACETYLGLUCOSAMINYLTRANSFERASE B"/>
    <property type="match status" value="1"/>
</dbReference>
<evidence type="ECO:0000256" key="2">
    <source>
        <dbReference type="ARBA" id="ARBA00004922"/>
    </source>
</evidence>
<organism evidence="16 17">
    <name type="scientific">Macaca mulatta</name>
    <name type="common">Rhesus macaque</name>
    <dbReference type="NCBI Taxonomy" id="9544"/>
    <lineage>
        <taxon>Eukaryota</taxon>
        <taxon>Metazoa</taxon>
        <taxon>Chordata</taxon>
        <taxon>Craniata</taxon>
        <taxon>Vertebrata</taxon>
        <taxon>Euteleostomi</taxon>
        <taxon>Mammalia</taxon>
        <taxon>Eutheria</taxon>
        <taxon>Euarchontoglires</taxon>
        <taxon>Primates</taxon>
        <taxon>Haplorrhini</taxon>
        <taxon>Catarrhini</taxon>
        <taxon>Cercopithecidae</taxon>
        <taxon>Cercopithecinae</taxon>
        <taxon>Macaca</taxon>
    </lineage>
</organism>
<dbReference type="InterPro" id="IPR026116">
    <property type="entry name" value="GT18_cat"/>
</dbReference>
<dbReference type="EC" id="2.4.1.155" evidence="4"/>
<evidence type="ECO:0000256" key="8">
    <source>
        <dbReference type="ARBA" id="ARBA00022968"/>
    </source>
</evidence>
<keyword evidence="12" id="KW-0325">Glycoprotein</keyword>
<evidence type="ECO:0000256" key="14">
    <source>
        <dbReference type="SAM" id="Phobius"/>
    </source>
</evidence>
<dbReference type="Proteomes" id="UP000006718">
    <property type="component" value="Chromosome 16"/>
</dbReference>
<keyword evidence="8" id="KW-0735">Signal-anchor</keyword>
<keyword evidence="5" id="KW-0328">Glycosyltransferase</keyword>
<dbReference type="UniPathway" id="UPA00378"/>
<comment type="similarity">
    <text evidence="3">Belongs to the glycosyltransferase 18 family.</text>
</comment>
<evidence type="ECO:0000256" key="5">
    <source>
        <dbReference type="ARBA" id="ARBA00022676"/>
    </source>
</evidence>
<feature type="domain" description="Glycosyltransferase family 18 catalytic" evidence="15">
    <location>
        <begin position="182"/>
        <end position="731"/>
    </location>
</feature>
<evidence type="ECO:0000313" key="17">
    <source>
        <dbReference type="Proteomes" id="UP000006718"/>
    </source>
</evidence>
<reference evidence="16" key="2">
    <citation type="submission" date="2019-01" db="EMBL/GenBank/DDBJ databases">
        <authorList>
            <person name="Graves T."/>
            <person name="Eichler E.E."/>
            <person name="Wilson R.K."/>
        </authorList>
    </citation>
    <scope>NUCLEOTIDE SEQUENCE [LARGE SCALE GENOMIC DNA]</scope>
    <source>
        <strain evidence="16">17573</strain>
    </source>
</reference>
<dbReference type="GO" id="GO:0000139">
    <property type="term" value="C:Golgi membrane"/>
    <property type="evidence" value="ECO:0007669"/>
    <property type="project" value="UniProtKB-SubCell"/>
</dbReference>
<evidence type="ECO:0000313" key="18">
    <source>
        <dbReference type="VGNC" id="VGNC:74566"/>
    </source>
</evidence>
<dbReference type="AlphaFoldDB" id="F7AHN1"/>
<dbReference type="ExpressionAtlas" id="F7AHN1">
    <property type="expression patterns" value="baseline"/>
</dbReference>
<protein>
    <recommendedName>
        <fullName evidence="4">alpha-1,6-mannosyl-glycoprotein 6-beta-N-acetylglucosaminyltransferase</fullName>
        <ecNumber evidence="4">2.4.1.155</ecNumber>
    </recommendedName>
</protein>
<reference evidence="16" key="3">
    <citation type="submission" date="2025-08" db="UniProtKB">
        <authorList>
            <consortium name="Ensembl"/>
        </authorList>
    </citation>
    <scope>IDENTIFICATION</scope>
    <source>
        <strain evidence="16">17573</strain>
    </source>
</reference>
<evidence type="ECO:0000256" key="1">
    <source>
        <dbReference type="ARBA" id="ARBA00004323"/>
    </source>
</evidence>
<dbReference type="HOGENOM" id="CLU_805466_0_0_1"/>
<evidence type="ECO:0000256" key="6">
    <source>
        <dbReference type="ARBA" id="ARBA00022679"/>
    </source>
</evidence>
<sequence length="746" mass="84015">MHSFLKHLCSRYLVERRSTMALPALLTRLLPLRRLFVLGIGFFTLCFLMTSLGGQFSARRLGDSPFTIRTEVMGGPESRGVLRKMSDLLELMVKRMDALARLENVSELHRAGGDLHFPADRMPPGAGLMERIQAIAQNVSDIAVKVDQILRHSLLLHSKVSEGRRDQCEAPSDPKFPDCSGKVEAVFRSNLSHLLDLMGSGKESLIFMKKRTKRLTAQWALAAQRLAQKLGATRRDQKQILVHIGFLTEESGDVFSPRVLKGGPLGEMVQWADILAALYVLGHGLRVTVSLKELQSNLGVPPGRGSCPLTMPLPFDLIYTDYHGLQQMKQHMGLSFKKYRCRIRVIDTFGTEPAYNHEEYATLHGYRTNWGYWNLNPKQFMTMFPHTPDNSFMGFVSEELNETEKQLIKGGKASNMAVVYGKEASIWKFQGKEKFLGILNKYMEIHGTVYYESQRPPEVPAFVKNHGLLPQPEFQQLLRKAKLFIGFGFPYEGPAPLEAIANGCIFLQSRFSPPHSSLNHEFFRGKPTSREVFSQHPYAENFIGKPHVWTVDYNNSEEFEAAIKAIMRTQVDPYLPYEYTCEGMLERIHAYIQHQDFCVAPGPALPGAHTPQSPFVLAPNATHLEWAQNASLAPAAWPPAHSLRAWLATPGRACTDTCLDHGLICEPSFFPFLNSQDAFLKLQVPCDSTESEMNHLYPAFAQPGQECYLQKDPLLFSCAGSNTKYRRLCPCRDFRKGQVALCQGCL</sequence>
<dbReference type="GeneTree" id="ENSGT00940000153470"/>
<dbReference type="Pfam" id="PF15024">
    <property type="entry name" value="Glyco_transf_18"/>
    <property type="match status" value="1"/>
</dbReference>
<keyword evidence="6" id="KW-0808">Transferase</keyword>
<comment type="subcellular location">
    <subcellularLocation>
        <location evidence="1">Golgi apparatus membrane</location>
        <topology evidence="1">Single-pass type II membrane protein</topology>
    </subcellularLocation>
</comment>
<dbReference type="VGNC" id="VGNC:74566">
    <property type="gene designation" value="MGAT5B"/>
</dbReference>
<keyword evidence="7 14" id="KW-0812">Transmembrane</keyword>
<keyword evidence="9 14" id="KW-1133">Transmembrane helix</keyword>
<name>F7AHN1_MACMU</name>
<evidence type="ECO:0000256" key="10">
    <source>
        <dbReference type="ARBA" id="ARBA00023034"/>
    </source>
</evidence>
<evidence type="ECO:0000256" key="3">
    <source>
        <dbReference type="ARBA" id="ARBA00007477"/>
    </source>
</evidence>
<evidence type="ECO:0000259" key="15">
    <source>
        <dbReference type="Pfam" id="PF15024"/>
    </source>
</evidence>
<dbReference type="PANTHER" id="PTHR15075">
    <property type="entry name" value="ALPHA-MANNOSIDE BETA-1,6-N-ACETYLGLUCOSAMINYLTRANSFERASE"/>
    <property type="match status" value="1"/>
</dbReference>
<gene>
    <name evidence="16 18" type="primary">MGAT5B</name>
</gene>
<keyword evidence="10" id="KW-0333">Golgi apparatus</keyword>
<evidence type="ECO:0000256" key="4">
    <source>
        <dbReference type="ARBA" id="ARBA00012671"/>
    </source>
</evidence>